<keyword evidence="11" id="KW-1185">Reference proteome</keyword>
<dbReference type="PROSITE" id="PS51755">
    <property type="entry name" value="OMPR_PHOB"/>
    <property type="match status" value="1"/>
</dbReference>
<gene>
    <name evidence="10" type="primary">phoP</name>
    <name evidence="10" type="ORF">ENKNEFLB_02543</name>
</gene>
<reference evidence="10 11" key="1">
    <citation type="submission" date="2021-05" db="EMBL/GenBank/DDBJ databases">
        <title>Complete genome of Nocardioides aquaticus KCTC 9944T isolated from meromictic and hypersaline Ekho Lake, Antarctica.</title>
        <authorList>
            <person name="Hwang K."/>
            <person name="Kim K.M."/>
            <person name="Choe H."/>
        </authorList>
    </citation>
    <scope>NUCLEOTIDE SEQUENCE [LARGE SCALE GENOMIC DNA]</scope>
    <source>
        <strain evidence="10 11">KCTC 9944</strain>
    </source>
</reference>
<evidence type="ECO:0000256" key="2">
    <source>
        <dbReference type="ARBA" id="ARBA00023015"/>
    </source>
</evidence>
<proteinExistence type="predicted"/>
<dbReference type="Pfam" id="PF00486">
    <property type="entry name" value="Trans_reg_C"/>
    <property type="match status" value="1"/>
</dbReference>
<dbReference type="PROSITE" id="PS50110">
    <property type="entry name" value="RESPONSE_REGULATORY"/>
    <property type="match status" value="1"/>
</dbReference>
<evidence type="ECO:0000259" key="9">
    <source>
        <dbReference type="PROSITE" id="PS51755"/>
    </source>
</evidence>
<feature type="domain" description="OmpR/PhoB-type" evidence="9">
    <location>
        <begin position="185"/>
        <end position="285"/>
    </location>
</feature>
<keyword evidence="4" id="KW-0804">Transcription</keyword>
<evidence type="ECO:0000313" key="11">
    <source>
        <dbReference type="Proteomes" id="UP000679307"/>
    </source>
</evidence>
<dbReference type="EMBL" id="CP075371">
    <property type="protein sequence ID" value="QVT80152.1"/>
    <property type="molecule type" value="Genomic_DNA"/>
</dbReference>
<evidence type="ECO:0000259" key="8">
    <source>
        <dbReference type="PROSITE" id="PS50110"/>
    </source>
</evidence>
<keyword evidence="2" id="KW-0805">Transcription regulation</keyword>
<dbReference type="SMART" id="SM00862">
    <property type="entry name" value="Trans_reg_C"/>
    <property type="match status" value="1"/>
</dbReference>
<feature type="domain" description="Response regulatory" evidence="8">
    <location>
        <begin position="24"/>
        <end position="137"/>
    </location>
</feature>
<dbReference type="PANTHER" id="PTHR48111:SF4">
    <property type="entry name" value="DNA-BINDING DUAL TRANSCRIPTIONAL REGULATOR OMPR"/>
    <property type="match status" value="1"/>
</dbReference>
<keyword evidence="3 6" id="KW-0238">DNA-binding</keyword>
<feature type="region of interest" description="Disordered" evidence="7">
    <location>
        <begin position="1"/>
        <end position="26"/>
    </location>
</feature>
<dbReference type="SMART" id="SM00448">
    <property type="entry name" value="REC"/>
    <property type="match status" value="1"/>
</dbReference>
<dbReference type="SUPFAM" id="SSF52172">
    <property type="entry name" value="CheY-like"/>
    <property type="match status" value="1"/>
</dbReference>
<dbReference type="Pfam" id="PF00072">
    <property type="entry name" value="Response_reg"/>
    <property type="match status" value="1"/>
</dbReference>
<sequence length="287" mass="30798">MTSPSRPVSDDDRAGRTASPAPRRALVVDDQADQRELMSTTLTRAGLAVETAASGEEAVEMVHLGDPDLVTLDVSMPGIDGIETCRRIRDVSDAYVIMVTSRDAELDRLLGLEVGADDYLVKPCSPRELVARASALLRRPRQGVARSVTAPEAVTRAAAGAPAPAPVPYPVRLPPGPGPGPAPVAGVLDAGGGLLLHPVRHVALLEGEPLPLTPSEVDLLAALLQPPLRTWWRTELVREVWQGDFMESDFLVDVHVASLRRKLRRAAPGRDWIRTVDGSGYRYTPGT</sequence>
<dbReference type="RefSeq" id="WP_214055752.1">
    <property type="nucleotide sequence ID" value="NZ_BAAAHS010000021.1"/>
</dbReference>
<dbReference type="CDD" id="cd00383">
    <property type="entry name" value="trans_reg_C"/>
    <property type="match status" value="1"/>
</dbReference>
<keyword evidence="1 5" id="KW-0597">Phosphoprotein</keyword>
<dbReference type="SUPFAM" id="SSF46894">
    <property type="entry name" value="C-terminal effector domain of the bipartite response regulators"/>
    <property type="match status" value="1"/>
</dbReference>
<evidence type="ECO:0000313" key="10">
    <source>
        <dbReference type="EMBL" id="QVT80152.1"/>
    </source>
</evidence>
<dbReference type="Proteomes" id="UP000679307">
    <property type="component" value="Chromosome"/>
</dbReference>
<dbReference type="InterPro" id="IPR001867">
    <property type="entry name" value="OmpR/PhoB-type_DNA-bd"/>
</dbReference>
<dbReference type="InterPro" id="IPR039420">
    <property type="entry name" value="WalR-like"/>
</dbReference>
<dbReference type="Gene3D" id="3.40.50.2300">
    <property type="match status" value="1"/>
</dbReference>
<organism evidence="10 11">
    <name type="scientific">Nocardioides aquaticus</name>
    <dbReference type="NCBI Taxonomy" id="160826"/>
    <lineage>
        <taxon>Bacteria</taxon>
        <taxon>Bacillati</taxon>
        <taxon>Actinomycetota</taxon>
        <taxon>Actinomycetes</taxon>
        <taxon>Propionibacteriales</taxon>
        <taxon>Nocardioidaceae</taxon>
        <taxon>Nocardioides</taxon>
    </lineage>
</organism>
<evidence type="ECO:0000256" key="5">
    <source>
        <dbReference type="PROSITE-ProRule" id="PRU00169"/>
    </source>
</evidence>
<protein>
    <submittedName>
        <fullName evidence="10">Alkaline phosphatase synthesis transcriptional regulatory protein PhoP</fullName>
    </submittedName>
</protein>
<name>A0ABX8EJ61_9ACTN</name>
<dbReference type="PANTHER" id="PTHR48111">
    <property type="entry name" value="REGULATOR OF RPOS"/>
    <property type="match status" value="1"/>
</dbReference>
<evidence type="ECO:0000256" key="4">
    <source>
        <dbReference type="ARBA" id="ARBA00023163"/>
    </source>
</evidence>
<evidence type="ECO:0000256" key="1">
    <source>
        <dbReference type="ARBA" id="ARBA00022553"/>
    </source>
</evidence>
<evidence type="ECO:0000256" key="7">
    <source>
        <dbReference type="SAM" id="MobiDB-lite"/>
    </source>
</evidence>
<evidence type="ECO:0000256" key="6">
    <source>
        <dbReference type="PROSITE-ProRule" id="PRU01091"/>
    </source>
</evidence>
<feature type="modified residue" description="4-aspartylphosphate" evidence="5">
    <location>
        <position position="73"/>
    </location>
</feature>
<dbReference type="InterPro" id="IPR011006">
    <property type="entry name" value="CheY-like_superfamily"/>
</dbReference>
<dbReference type="InterPro" id="IPR016032">
    <property type="entry name" value="Sig_transdc_resp-reg_C-effctor"/>
</dbReference>
<dbReference type="InterPro" id="IPR001789">
    <property type="entry name" value="Sig_transdc_resp-reg_receiver"/>
</dbReference>
<dbReference type="InterPro" id="IPR036388">
    <property type="entry name" value="WH-like_DNA-bd_sf"/>
</dbReference>
<feature type="DNA-binding region" description="OmpR/PhoB-type" evidence="6">
    <location>
        <begin position="185"/>
        <end position="285"/>
    </location>
</feature>
<evidence type="ECO:0000256" key="3">
    <source>
        <dbReference type="ARBA" id="ARBA00023125"/>
    </source>
</evidence>
<dbReference type="Gene3D" id="1.10.10.10">
    <property type="entry name" value="Winged helix-like DNA-binding domain superfamily/Winged helix DNA-binding domain"/>
    <property type="match status" value="1"/>
</dbReference>
<accession>A0ABX8EJ61</accession>